<keyword evidence="2" id="KW-1185">Reference proteome</keyword>
<comment type="caution">
    <text evidence="1">The sequence shown here is derived from an EMBL/GenBank/DDBJ whole genome shotgun (WGS) entry which is preliminary data.</text>
</comment>
<dbReference type="EMBL" id="CM042882">
    <property type="protein sequence ID" value="KAI4383711.1"/>
    <property type="molecule type" value="Genomic_DNA"/>
</dbReference>
<name>A0ACB9RZQ4_9MYRT</name>
<dbReference type="Proteomes" id="UP001057402">
    <property type="component" value="Chromosome 3"/>
</dbReference>
<evidence type="ECO:0000313" key="2">
    <source>
        <dbReference type="Proteomes" id="UP001057402"/>
    </source>
</evidence>
<evidence type="ECO:0000313" key="1">
    <source>
        <dbReference type="EMBL" id="KAI4383711.1"/>
    </source>
</evidence>
<sequence>MRLPSPAMQIPLARLSGRHVCVAQAAARLNASRKLRRINYAAAVGSRSFSCFALRGETAEEERSELEFERLFSNLNQATLKREPGSLSSAVFLVAGTTVGAGVLAIPAVTQESGFLASAVTCVVCWVFMVATGLLIAEVNVNTMCELGSGGVSLVSMARRTLGTVGVQVACWSYLFIHYALLVAYVARSSDILTNSLGIPLWESATLFSLVMGGICYFGSQRFIGGVNGVLVFGIITSFAALVIVAGEDLHWEALVKANIGAVPMSIPVIALSFVYQNVVPVLCTNLEGDLSKVRSAIVWGTAIPLGLFLVWNAVILGTITTADMDSVKITDPLQLLQDSNGVVGPIVEVFSLLAIATSYIGFVLGLSDFLSDLLKLPSGKNKPLPYLLTLVPPLILSLLDPEIFFRALDFAGTYGVLVLFGILPATMSWLDRYSDSTSSFPRIPELVPGGKVTLALIGGAASWVILSELLENFGWK</sequence>
<reference evidence="2" key="1">
    <citation type="journal article" date="2023" name="Front. Plant Sci.">
        <title>Chromosomal-level genome assembly of Melastoma candidum provides insights into trichome evolution.</title>
        <authorList>
            <person name="Zhong Y."/>
            <person name="Wu W."/>
            <person name="Sun C."/>
            <person name="Zou P."/>
            <person name="Liu Y."/>
            <person name="Dai S."/>
            <person name="Zhou R."/>
        </authorList>
    </citation>
    <scope>NUCLEOTIDE SEQUENCE [LARGE SCALE GENOMIC DNA]</scope>
</reference>
<gene>
    <name evidence="1" type="ORF">MLD38_009517</name>
</gene>
<protein>
    <submittedName>
        <fullName evidence="1">Uncharacterized protein</fullName>
    </submittedName>
</protein>
<proteinExistence type="predicted"/>
<organism evidence="1 2">
    <name type="scientific">Melastoma candidum</name>
    <dbReference type="NCBI Taxonomy" id="119954"/>
    <lineage>
        <taxon>Eukaryota</taxon>
        <taxon>Viridiplantae</taxon>
        <taxon>Streptophyta</taxon>
        <taxon>Embryophyta</taxon>
        <taxon>Tracheophyta</taxon>
        <taxon>Spermatophyta</taxon>
        <taxon>Magnoliopsida</taxon>
        <taxon>eudicotyledons</taxon>
        <taxon>Gunneridae</taxon>
        <taxon>Pentapetalae</taxon>
        <taxon>rosids</taxon>
        <taxon>malvids</taxon>
        <taxon>Myrtales</taxon>
        <taxon>Melastomataceae</taxon>
        <taxon>Melastomatoideae</taxon>
        <taxon>Melastomateae</taxon>
        <taxon>Melastoma</taxon>
    </lineage>
</organism>
<accession>A0ACB9RZQ4</accession>